<evidence type="ECO:0000256" key="2">
    <source>
        <dbReference type="ARBA" id="ARBA00022980"/>
    </source>
</evidence>
<dbReference type="PRINTS" id="PR00681">
    <property type="entry name" value="RIBOSOMALS1"/>
</dbReference>
<feature type="non-terminal residue" evidence="5">
    <location>
        <position position="271"/>
    </location>
</feature>
<dbReference type="PANTHER" id="PTHR10724:SF7">
    <property type="entry name" value="SMALL RIBOSOMAL SUBUNIT PROTEIN BS1C"/>
    <property type="match status" value="1"/>
</dbReference>
<dbReference type="CDD" id="cd05687">
    <property type="entry name" value="S1_RPS1_repeat_ec1_hs1"/>
    <property type="match status" value="1"/>
</dbReference>
<dbReference type="Proteomes" id="UP000630660">
    <property type="component" value="Unassembled WGS sequence"/>
</dbReference>
<dbReference type="PROSITE" id="PS50126">
    <property type="entry name" value="S1"/>
    <property type="match status" value="3"/>
</dbReference>
<organism evidence="5 6">
    <name type="scientific">candidate division WOR-3 bacterium</name>
    <dbReference type="NCBI Taxonomy" id="2052148"/>
    <lineage>
        <taxon>Bacteria</taxon>
        <taxon>Bacteria division WOR-3</taxon>
    </lineage>
</organism>
<feature type="domain" description="S1 motif" evidence="4">
    <location>
        <begin position="196"/>
        <end position="264"/>
    </location>
</feature>
<comment type="similarity">
    <text evidence="1">Belongs to the bacterial ribosomal protein bS1 family.</text>
</comment>
<sequence>MAENVTKEPTADELGKLIEESLSRITVGEIVKGTIVRVQGNVVLVDLSWKSEGVLSTSEFPDPEEITEGDEVMVFVESLENREGLPVISKKKADFQMAWDTIKRKLENEEPCPAMVRKKVKGGLQVEVFRLDAFLPGSQVDIRSVADFDAYIGKEIEVKIIKVNWNKRNIVVSRRMLLEEELARLHKEAMAKLEVDTVVKGTVKNIVDFGAFIDLGGLDALMHISDISWKKIVHPAEVLKVGDEIDVKVLTKNEETGRVTVGLKQLTPHPW</sequence>
<dbReference type="InterPro" id="IPR012340">
    <property type="entry name" value="NA-bd_OB-fold"/>
</dbReference>
<dbReference type="GO" id="GO:0022627">
    <property type="term" value="C:cytosolic small ribosomal subunit"/>
    <property type="evidence" value="ECO:0007669"/>
    <property type="project" value="TreeGrafter"/>
</dbReference>
<keyword evidence="3" id="KW-0687">Ribonucleoprotein</keyword>
<dbReference type="EMBL" id="WJKJ01000166">
    <property type="protein sequence ID" value="MBD3364593.1"/>
    <property type="molecule type" value="Genomic_DNA"/>
</dbReference>
<dbReference type="GO" id="GO:0003735">
    <property type="term" value="F:structural constituent of ribosome"/>
    <property type="evidence" value="ECO:0007669"/>
    <property type="project" value="TreeGrafter"/>
</dbReference>
<dbReference type="InterPro" id="IPR035104">
    <property type="entry name" value="Ribosomal_protein_S1-like"/>
</dbReference>
<evidence type="ECO:0000256" key="3">
    <source>
        <dbReference type="ARBA" id="ARBA00023274"/>
    </source>
</evidence>
<proteinExistence type="inferred from homology"/>
<reference evidence="5" key="1">
    <citation type="submission" date="2019-11" db="EMBL/GenBank/DDBJ databases">
        <title>Microbial mats filling the niche in hypersaline microbial mats.</title>
        <authorList>
            <person name="Wong H.L."/>
            <person name="Macleod F.I."/>
            <person name="White R.A. III"/>
            <person name="Burns B.P."/>
        </authorList>
    </citation>
    <scope>NUCLEOTIDE SEQUENCE</scope>
    <source>
        <strain evidence="5">Bin_327</strain>
    </source>
</reference>
<evidence type="ECO:0000256" key="1">
    <source>
        <dbReference type="ARBA" id="ARBA00006767"/>
    </source>
</evidence>
<gene>
    <name evidence="5" type="ORF">GF359_05200</name>
</gene>
<evidence type="ECO:0000313" key="5">
    <source>
        <dbReference type="EMBL" id="MBD3364593.1"/>
    </source>
</evidence>
<protein>
    <submittedName>
        <fullName evidence="5">S1 RNA-binding domain-containing protein</fullName>
    </submittedName>
</protein>
<dbReference type="CDD" id="cd04465">
    <property type="entry name" value="S1_RPS1_repeat_ec2_hs2"/>
    <property type="match status" value="1"/>
</dbReference>
<evidence type="ECO:0000259" key="4">
    <source>
        <dbReference type="PROSITE" id="PS50126"/>
    </source>
</evidence>
<evidence type="ECO:0000313" key="6">
    <source>
        <dbReference type="Proteomes" id="UP000630660"/>
    </source>
</evidence>
<dbReference type="PANTHER" id="PTHR10724">
    <property type="entry name" value="30S RIBOSOMAL PROTEIN S1"/>
    <property type="match status" value="1"/>
</dbReference>
<feature type="domain" description="S1 motif" evidence="4">
    <location>
        <begin position="109"/>
        <end position="175"/>
    </location>
</feature>
<feature type="domain" description="S1 motif" evidence="4">
    <location>
        <begin position="28"/>
        <end position="91"/>
    </location>
</feature>
<dbReference type="SUPFAM" id="SSF50249">
    <property type="entry name" value="Nucleic acid-binding proteins"/>
    <property type="match status" value="3"/>
</dbReference>
<dbReference type="GO" id="GO:0003729">
    <property type="term" value="F:mRNA binding"/>
    <property type="evidence" value="ECO:0007669"/>
    <property type="project" value="TreeGrafter"/>
</dbReference>
<dbReference type="GO" id="GO:0006412">
    <property type="term" value="P:translation"/>
    <property type="evidence" value="ECO:0007669"/>
    <property type="project" value="TreeGrafter"/>
</dbReference>
<accession>A0A9D5K8V4</accession>
<dbReference type="InterPro" id="IPR003029">
    <property type="entry name" value="S1_domain"/>
</dbReference>
<dbReference type="CDD" id="cd05688">
    <property type="entry name" value="S1_RPS1_repeat_ec3"/>
    <property type="match status" value="1"/>
</dbReference>
<dbReference type="Pfam" id="PF00575">
    <property type="entry name" value="S1"/>
    <property type="match status" value="3"/>
</dbReference>
<dbReference type="Gene3D" id="2.40.50.140">
    <property type="entry name" value="Nucleic acid-binding proteins"/>
    <property type="match status" value="3"/>
</dbReference>
<dbReference type="AlphaFoldDB" id="A0A9D5K8V4"/>
<keyword evidence="2" id="KW-0689">Ribosomal protein</keyword>
<name>A0A9D5K8V4_UNCW3</name>
<comment type="caution">
    <text evidence="5">The sequence shown here is derived from an EMBL/GenBank/DDBJ whole genome shotgun (WGS) entry which is preliminary data.</text>
</comment>
<dbReference type="SMART" id="SM00316">
    <property type="entry name" value="S1"/>
    <property type="match status" value="3"/>
</dbReference>
<dbReference type="InterPro" id="IPR050437">
    <property type="entry name" value="Ribos_protein_bS1-like"/>
</dbReference>